<dbReference type="InterPro" id="IPR009839">
    <property type="entry name" value="SseB_N"/>
</dbReference>
<feature type="domain" description="SseB protein N-terminal" evidence="2">
    <location>
        <begin position="80"/>
        <end position="199"/>
    </location>
</feature>
<protein>
    <submittedName>
        <fullName evidence="3">SseB family protein</fullName>
    </submittedName>
</protein>
<feature type="compositionally biased region" description="Gly residues" evidence="1">
    <location>
        <begin position="36"/>
        <end position="50"/>
    </location>
</feature>
<dbReference type="RefSeq" id="WP_171157070.1">
    <property type="nucleotide sequence ID" value="NZ_JABENB010000002.1"/>
</dbReference>
<dbReference type="Pfam" id="PF07179">
    <property type="entry name" value="SseB"/>
    <property type="match status" value="1"/>
</dbReference>
<evidence type="ECO:0000313" key="4">
    <source>
        <dbReference type="Proteomes" id="UP000557772"/>
    </source>
</evidence>
<sequence>MTSGPANGQDGPAAGPADPGGTAGSGGTTGAADQGGTAGSGGAADPGGTAGAADSAGQTFAGRSLAGTGFDGDDGSVDAGLAAALADRTDERRLMAALAGARLLVPVVAAPTEVDDSGEHAVEKTTDMAVVTLTAQSGERALPVFSDVVALAAWDPAARPSPVTAALAAQAAVGEQCDVMVLDVASPQPLVLRPSMVWALAQRHEWLPPYLDQHVQQALRKAVADEPDVAEARGEAGAEPGELRVVLSVLPGLTQQELQALARRVGETVATDGEARARIDGLAFAIVAAPTS</sequence>
<evidence type="ECO:0000313" key="3">
    <source>
        <dbReference type="EMBL" id="NNG40628.1"/>
    </source>
</evidence>
<evidence type="ECO:0000259" key="2">
    <source>
        <dbReference type="Pfam" id="PF07179"/>
    </source>
</evidence>
<accession>A0A849AMU6</accession>
<comment type="caution">
    <text evidence="3">The sequence shown here is derived from an EMBL/GenBank/DDBJ whole genome shotgun (WGS) entry which is preliminary data.</text>
</comment>
<dbReference type="Proteomes" id="UP000557772">
    <property type="component" value="Unassembled WGS sequence"/>
</dbReference>
<keyword evidence="4" id="KW-1185">Reference proteome</keyword>
<gene>
    <name evidence="3" type="ORF">HJ588_15285</name>
</gene>
<feature type="compositionally biased region" description="Low complexity" evidence="1">
    <location>
        <begin position="1"/>
        <end position="20"/>
    </location>
</feature>
<dbReference type="AlphaFoldDB" id="A0A849AMU6"/>
<name>A0A849AMU6_9MICO</name>
<feature type="region of interest" description="Disordered" evidence="1">
    <location>
        <begin position="1"/>
        <end position="55"/>
    </location>
</feature>
<proteinExistence type="predicted"/>
<evidence type="ECO:0000256" key="1">
    <source>
        <dbReference type="SAM" id="MobiDB-lite"/>
    </source>
</evidence>
<dbReference type="EMBL" id="JABENB010000002">
    <property type="protein sequence ID" value="NNG40628.1"/>
    <property type="molecule type" value="Genomic_DNA"/>
</dbReference>
<organism evidence="3 4">
    <name type="scientific">Flexivirga aerilata</name>
    <dbReference type="NCBI Taxonomy" id="1656889"/>
    <lineage>
        <taxon>Bacteria</taxon>
        <taxon>Bacillati</taxon>
        <taxon>Actinomycetota</taxon>
        <taxon>Actinomycetes</taxon>
        <taxon>Micrococcales</taxon>
        <taxon>Dermacoccaceae</taxon>
        <taxon>Flexivirga</taxon>
    </lineage>
</organism>
<reference evidence="3 4" key="1">
    <citation type="submission" date="2020-05" db="EMBL/GenBank/DDBJ databases">
        <title>Flexivirga sp. ID2601S isolated from air conditioner.</title>
        <authorList>
            <person name="Kim D.H."/>
        </authorList>
    </citation>
    <scope>NUCLEOTIDE SEQUENCE [LARGE SCALE GENOMIC DNA]</scope>
    <source>
        <strain evidence="3 4">ID2601S</strain>
    </source>
</reference>